<comment type="caution">
    <text evidence="6">The sequence shown here is derived from an EMBL/GenBank/DDBJ whole genome shotgun (WGS) entry which is preliminary data.</text>
</comment>
<dbReference type="SUPFAM" id="SSF53850">
    <property type="entry name" value="Periplasmic binding protein-like II"/>
    <property type="match status" value="1"/>
</dbReference>
<dbReference type="GO" id="GO:0010628">
    <property type="term" value="P:positive regulation of gene expression"/>
    <property type="evidence" value="ECO:0007669"/>
    <property type="project" value="TreeGrafter"/>
</dbReference>
<evidence type="ECO:0000259" key="5">
    <source>
        <dbReference type="PROSITE" id="PS50931"/>
    </source>
</evidence>
<evidence type="ECO:0000256" key="3">
    <source>
        <dbReference type="ARBA" id="ARBA00023125"/>
    </source>
</evidence>
<dbReference type="Pfam" id="PF03466">
    <property type="entry name" value="LysR_substrate"/>
    <property type="match status" value="1"/>
</dbReference>
<reference evidence="6" key="1">
    <citation type="submission" date="2017-02" db="EMBL/GenBank/DDBJ databases">
        <title>Draft Genome Sequence of the Salt Water Bacterium Oceanospirillum linum ATCC 11336.</title>
        <authorList>
            <person name="Trachtenberg A.M."/>
            <person name="Carney J.G."/>
            <person name="Linnane J.D."/>
            <person name="Rheaume B.A."/>
            <person name="Pitts N.L."/>
            <person name="Mykles D.L."/>
            <person name="Maclea K.S."/>
        </authorList>
    </citation>
    <scope>NUCLEOTIDE SEQUENCE [LARGE SCALE GENOMIC DNA]</scope>
    <source>
        <strain evidence="6">ATCC 11336</strain>
    </source>
</reference>
<evidence type="ECO:0000313" key="6">
    <source>
        <dbReference type="EMBL" id="OOV85966.1"/>
    </source>
</evidence>
<dbReference type="SUPFAM" id="SSF46785">
    <property type="entry name" value="Winged helix' DNA-binding domain"/>
    <property type="match status" value="1"/>
</dbReference>
<protein>
    <submittedName>
        <fullName evidence="6">LysR family transcriptional regulator</fullName>
    </submittedName>
</protein>
<dbReference type="GO" id="GO:0043565">
    <property type="term" value="F:sequence-specific DNA binding"/>
    <property type="evidence" value="ECO:0007669"/>
    <property type="project" value="TreeGrafter"/>
</dbReference>
<organism evidence="6 7">
    <name type="scientific">Oceanospirillum linum</name>
    <dbReference type="NCBI Taxonomy" id="966"/>
    <lineage>
        <taxon>Bacteria</taxon>
        <taxon>Pseudomonadati</taxon>
        <taxon>Pseudomonadota</taxon>
        <taxon>Gammaproteobacteria</taxon>
        <taxon>Oceanospirillales</taxon>
        <taxon>Oceanospirillaceae</taxon>
        <taxon>Oceanospirillum</taxon>
    </lineage>
</organism>
<dbReference type="GO" id="GO:0003700">
    <property type="term" value="F:DNA-binding transcription factor activity"/>
    <property type="evidence" value="ECO:0007669"/>
    <property type="project" value="InterPro"/>
</dbReference>
<evidence type="ECO:0000256" key="1">
    <source>
        <dbReference type="ARBA" id="ARBA00009437"/>
    </source>
</evidence>
<comment type="similarity">
    <text evidence="1">Belongs to the LysR transcriptional regulatory family.</text>
</comment>
<feature type="domain" description="HTH lysR-type" evidence="5">
    <location>
        <begin position="5"/>
        <end position="62"/>
    </location>
</feature>
<dbReference type="STRING" id="966.BTA35_0215775"/>
<name>A0A1T1H870_OCELI</name>
<dbReference type="InterPro" id="IPR036390">
    <property type="entry name" value="WH_DNA-bd_sf"/>
</dbReference>
<sequence>MRSTFNLRQLEAFRAVIKHGSALRAADSLFLTQSAVSKLISSFEEATGLELFTRQSGRLKPTSDALKLFEQSDHLFAELSGLNRKIGELKNKERRGLTIGFLPALASQYSAEVCRLFRQENPGIELSLVTSNSPAIKELLISHKLDIGVVATPIDHPTISSTPILSSSLMAVLPRDHPLARQKVLHARDLDGFDFVDYNPDDHCSALQTKLFDQFNCRPNFLINGTTASMVINLVTAGFGVGLVHPASAHWRHQQLAIIPFMPKTPISYYFCHNEQNHNADLIQVFAQCMDKIYYDVFRQDTLKDTHL</sequence>
<dbReference type="EMBL" id="MTSD02000010">
    <property type="protein sequence ID" value="OOV85966.1"/>
    <property type="molecule type" value="Genomic_DNA"/>
</dbReference>
<keyword evidence="4" id="KW-0804">Transcription</keyword>
<dbReference type="InterPro" id="IPR005119">
    <property type="entry name" value="LysR_subst-bd"/>
</dbReference>
<dbReference type="PROSITE" id="PS50931">
    <property type="entry name" value="HTH_LYSR"/>
    <property type="match status" value="1"/>
</dbReference>
<evidence type="ECO:0000256" key="2">
    <source>
        <dbReference type="ARBA" id="ARBA00023015"/>
    </source>
</evidence>
<accession>A0A1T1H870</accession>
<dbReference type="PANTHER" id="PTHR30427:SF1">
    <property type="entry name" value="TRANSCRIPTIONAL ACTIVATOR PROTEIN LYSR"/>
    <property type="match status" value="1"/>
</dbReference>
<dbReference type="PANTHER" id="PTHR30427">
    <property type="entry name" value="TRANSCRIPTIONAL ACTIVATOR PROTEIN LYSR"/>
    <property type="match status" value="1"/>
</dbReference>
<dbReference type="InterPro" id="IPR000847">
    <property type="entry name" value="LysR_HTH_N"/>
</dbReference>
<gene>
    <name evidence="6" type="ORF">BTA35_0215775</name>
</gene>
<dbReference type="Proteomes" id="UP000190064">
    <property type="component" value="Unassembled WGS sequence"/>
</dbReference>
<dbReference type="Gene3D" id="3.40.190.290">
    <property type="match status" value="1"/>
</dbReference>
<dbReference type="RefSeq" id="WP_078320772.1">
    <property type="nucleotide sequence ID" value="NZ_FXTS01000011.1"/>
</dbReference>
<dbReference type="Pfam" id="PF00126">
    <property type="entry name" value="HTH_1"/>
    <property type="match status" value="1"/>
</dbReference>
<evidence type="ECO:0000313" key="7">
    <source>
        <dbReference type="Proteomes" id="UP000190064"/>
    </source>
</evidence>
<keyword evidence="3" id="KW-0238">DNA-binding</keyword>
<dbReference type="AlphaFoldDB" id="A0A1T1H870"/>
<dbReference type="InterPro" id="IPR036388">
    <property type="entry name" value="WH-like_DNA-bd_sf"/>
</dbReference>
<dbReference type="Gene3D" id="1.10.10.10">
    <property type="entry name" value="Winged helix-like DNA-binding domain superfamily/Winged helix DNA-binding domain"/>
    <property type="match status" value="1"/>
</dbReference>
<proteinExistence type="inferred from homology"/>
<keyword evidence="7" id="KW-1185">Reference proteome</keyword>
<keyword evidence="2" id="KW-0805">Transcription regulation</keyword>
<evidence type="ECO:0000256" key="4">
    <source>
        <dbReference type="ARBA" id="ARBA00023163"/>
    </source>
</evidence>